<evidence type="ECO:0000256" key="1">
    <source>
        <dbReference type="ARBA" id="ARBA00004123"/>
    </source>
</evidence>
<keyword evidence="5" id="KW-0539">Nucleus</keyword>
<dbReference type="SUPFAM" id="SSF55753">
    <property type="entry name" value="Actin depolymerizing proteins"/>
    <property type="match status" value="1"/>
</dbReference>
<sequence>MAENVRVCDIDPELKEQLRQFRFRKDQNNAALIMKVDKDHHTICVDEVLEHVGVDELREALPERQPRYIVYSYRLEHDDGRISFPMVFIFSTPRDCKPELQMMYAGTKLALVKEAELTKVFEIRELEELTEDWLQEKLKR</sequence>
<evidence type="ECO:0000256" key="4">
    <source>
        <dbReference type="ARBA" id="ARBA00022490"/>
    </source>
</evidence>
<dbReference type="GO" id="GO:0005634">
    <property type="term" value="C:nucleus"/>
    <property type="evidence" value="ECO:0007669"/>
    <property type="project" value="UniProtKB-SubCell"/>
</dbReference>
<reference evidence="8" key="1">
    <citation type="submission" date="2020-11" db="EMBL/GenBank/DDBJ databases">
        <authorList>
            <person name="Tran Van P."/>
        </authorList>
    </citation>
    <scope>NUCLEOTIDE SEQUENCE</scope>
</reference>
<dbReference type="EMBL" id="LR899839">
    <property type="protein sequence ID" value="CAD7242832.1"/>
    <property type="molecule type" value="Genomic_DNA"/>
</dbReference>
<comment type="similarity">
    <text evidence="3 6">Belongs to the actin-binding proteins ADF family. GMF subfamily.</text>
</comment>
<dbReference type="EMBL" id="CAJPEV010000322">
    <property type="protein sequence ID" value="CAG0883975.1"/>
    <property type="molecule type" value="Genomic_DNA"/>
</dbReference>
<dbReference type="GO" id="GO:0030864">
    <property type="term" value="C:cortical actin cytoskeleton"/>
    <property type="evidence" value="ECO:0007669"/>
    <property type="project" value="TreeGrafter"/>
</dbReference>
<protein>
    <recommendedName>
        <fullName evidence="7">ADF-H domain-containing protein</fullName>
    </recommendedName>
</protein>
<dbReference type="GO" id="GO:0034316">
    <property type="term" value="P:negative regulation of Arp2/3 complex-mediated actin nucleation"/>
    <property type="evidence" value="ECO:0007669"/>
    <property type="project" value="TreeGrafter"/>
</dbReference>
<dbReference type="AlphaFoldDB" id="A0A7R8X340"/>
<dbReference type="InterPro" id="IPR011171">
    <property type="entry name" value="GMF"/>
</dbReference>
<dbReference type="GO" id="GO:0071933">
    <property type="term" value="F:Arp2/3 complex binding"/>
    <property type="evidence" value="ECO:0007669"/>
    <property type="project" value="InterPro"/>
</dbReference>
<name>A0A7R8X340_9CRUS</name>
<dbReference type="Proteomes" id="UP000677054">
    <property type="component" value="Unassembled WGS sequence"/>
</dbReference>
<evidence type="ECO:0000313" key="9">
    <source>
        <dbReference type="Proteomes" id="UP000677054"/>
    </source>
</evidence>
<evidence type="ECO:0000259" key="7">
    <source>
        <dbReference type="PROSITE" id="PS51263"/>
    </source>
</evidence>
<dbReference type="InterPro" id="IPR029006">
    <property type="entry name" value="ADF-H/Gelsolin-like_dom_sf"/>
</dbReference>
<evidence type="ECO:0000256" key="5">
    <source>
        <dbReference type="ARBA" id="ARBA00023242"/>
    </source>
</evidence>
<dbReference type="InterPro" id="IPR002108">
    <property type="entry name" value="ADF-H"/>
</dbReference>
<dbReference type="Gene3D" id="3.40.20.10">
    <property type="entry name" value="Severin"/>
    <property type="match status" value="1"/>
</dbReference>
<gene>
    <name evidence="8" type="ORF">DSTB1V02_LOCUS2776</name>
</gene>
<dbReference type="PANTHER" id="PTHR11249:SF2">
    <property type="entry name" value="GLIA MATURATION FACTOR"/>
    <property type="match status" value="1"/>
</dbReference>
<keyword evidence="4" id="KW-0963">Cytoplasm</keyword>
<comment type="subcellular location">
    <subcellularLocation>
        <location evidence="2">Cytoplasm</location>
    </subcellularLocation>
    <subcellularLocation>
        <location evidence="1">Nucleus</location>
    </subcellularLocation>
</comment>
<dbReference type="GO" id="GO:0003779">
    <property type="term" value="F:actin binding"/>
    <property type="evidence" value="ECO:0007669"/>
    <property type="project" value="InterPro"/>
</dbReference>
<dbReference type="FunFam" id="3.40.20.10:FF:000026">
    <property type="entry name" value="Glia maturation factor"/>
    <property type="match status" value="1"/>
</dbReference>
<evidence type="ECO:0000256" key="6">
    <source>
        <dbReference type="PIRNR" id="PIRNR001788"/>
    </source>
</evidence>
<evidence type="ECO:0000256" key="2">
    <source>
        <dbReference type="ARBA" id="ARBA00004496"/>
    </source>
</evidence>
<dbReference type="GO" id="GO:0071846">
    <property type="term" value="P:actin filament debranching"/>
    <property type="evidence" value="ECO:0007669"/>
    <property type="project" value="InterPro"/>
</dbReference>
<dbReference type="PIRSF" id="PIRSF001788">
    <property type="entry name" value="GMF-beta"/>
    <property type="match status" value="1"/>
</dbReference>
<evidence type="ECO:0000313" key="8">
    <source>
        <dbReference type="EMBL" id="CAD7242832.1"/>
    </source>
</evidence>
<dbReference type="PROSITE" id="PS51263">
    <property type="entry name" value="ADF_H"/>
    <property type="match status" value="1"/>
</dbReference>
<dbReference type="OrthoDB" id="3919494at2759"/>
<proteinExistence type="inferred from homology"/>
<dbReference type="SMART" id="SM00102">
    <property type="entry name" value="ADF"/>
    <property type="match status" value="1"/>
</dbReference>
<keyword evidence="9" id="KW-1185">Reference proteome</keyword>
<evidence type="ECO:0000256" key="3">
    <source>
        <dbReference type="ARBA" id="ARBA00010055"/>
    </source>
</evidence>
<feature type="domain" description="ADF-H" evidence="7">
    <location>
        <begin position="4"/>
        <end position="139"/>
    </location>
</feature>
<dbReference type="PANTHER" id="PTHR11249">
    <property type="entry name" value="GLIAL FACTOR NATURATION FACTOR"/>
    <property type="match status" value="1"/>
</dbReference>
<dbReference type="Pfam" id="PF00241">
    <property type="entry name" value="Cofilin_ADF"/>
    <property type="match status" value="1"/>
</dbReference>
<dbReference type="CDD" id="cd11283">
    <property type="entry name" value="ADF_GMF-beta_like"/>
    <property type="match status" value="1"/>
</dbReference>
<organism evidence="8">
    <name type="scientific">Darwinula stevensoni</name>
    <dbReference type="NCBI Taxonomy" id="69355"/>
    <lineage>
        <taxon>Eukaryota</taxon>
        <taxon>Metazoa</taxon>
        <taxon>Ecdysozoa</taxon>
        <taxon>Arthropoda</taxon>
        <taxon>Crustacea</taxon>
        <taxon>Oligostraca</taxon>
        <taxon>Ostracoda</taxon>
        <taxon>Podocopa</taxon>
        <taxon>Podocopida</taxon>
        <taxon>Darwinulocopina</taxon>
        <taxon>Darwinuloidea</taxon>
        <taxon>Darwinulidae</taxon>
        <taxon>Darwinula</taxon>
    </lineage>
</organism>
<accession>A0A7R8X340</accession>